<dbReference type="SUPFAM" id="SSF53850">
    <property type="entry name" value="Periplasmic binding protein-like II"/>
    <property type="match status" value="1"/>
</dbReference>
<keyword evidence="2" id="KW-0805">Transcription regulation</keyword>
<reference evidence="6" key="2">
    <citation type="journal article" date="2020" name="Microorganisms">
        <title>Osmotic Adaptation and Compatible Solute Biosynthesis of Phototrophic Bacteria as Revealed from Genome Analyses.</title>
        <authorList>
            <person name="Imhoff J.F."/>
            <person name="Rahn T."/>
            <person name="Kunzel S."/>
            <person name="Keller A."/>
            <person name="Neulinger S.C."/>
        </authorList>
    </citation>
    <scope>NUCLEOTIDE SEQUENCE</scope>
    <source>
        <strain evidence="6">IM 151</strain>
    </source>
</reference>
<dbReference type="InterPro" id="IPR036388">
    <property type="entry name" value="WH-like_DNA-bd_sf"/>
</dbReference>
<dbReference type="PANTHER" id="PTHR30419">
    <property type="entry name" value="HTH-TYPE TRANSCRIPTIONAL REGULATOR YBHD"/>
    <property type="match status" value="1"/>
</dbReference>
<evidence type="ECO:0000256" key="3">
    <source>
        <dbReference type="ARBA" id="ARBA00023125"/>
    </source>
</evidence>
<keyword evidence="7" id="KW-1185">Reference proteome</keyword>
<comment type="caution">
    <text evidence="6">The sequence shown here is derived from an EMBL/GenBank/DDBJ whole genome shotgun (WGS) entry which is preliminary data.</text>
</comment>
<dbReference type="CDD" id="cd05466">
    <property type="entry name" value="PBP2_LTTR_substrate"/>
    <property type="match status" value="1"/>
</dbReference>
<evidence type="ECO:0000313" key="7">
    <source>
        <dbReference type="Proteomes" id="UP001041814"/>
    </source>
</evidence>
<evidence type="ECO:0000259" key="5">
    <source>
        <dbReference type="PROSITE" id="PS50931"/>
    </source>
</evidence>
<dbReference type="Gene3D" id="1.10.10.10">
    <property type="entry name" value="Winged helix-like DNA-binding domain superfamily/Winged helix DNA-binding domain"/>
    <property type="match status" value="1"/>
</dbReference>
<comment type="similarity">
    <text evidence="1">Belongs to the LysR transcriptional regulatory family.</text>
</comment>
<dbReference type="InterPro" id="IPR036390">
    <property type="entry name" value="WH_DNA-bd_sf"/>
</dbReference>
<dbReference type="InterPro" id="IPR000847">
    <property type="entry name" value="LysR_HTH_N"/>
</dbReference>
<dbReference type="PROSITE" id="PS50931">
    <property type="entry name" value="HTH_LYSR"/>
    <property type="match status" value="1"/>
</dbReference>
<evidence type="ECO:0000256" key="4">
    <source>
        <dbReference type="ARBA" id="ARBA00023163"/>
    </source>
</evidence>
<dbReference type="InterPro" id="IPR050950">
    <property type="entry name" value="HTH-type_LysR_regulators"/>
</dbReference>
<gene>
    <name evidence="6" type="ORF">CKO43_11705</name>
</gene>
<reference evidence="6" key="1">
    <citation type="submission" date="2017-08" db="EMBL/GenBank/DDBJ databases">
        <authorList>
            <person name="Imhoff J.F."/>
            <person name="Rahn T."/>
            <person name="Kuenzel S."/>
            <person name="Neulinger S.C."/>
        </authorList>
    </citation>
    <scope>NUCLEOTIDE SEQUENCE</scope>
    <source>
        <strain evidence="6">IM 151</strain>
    </source>
</reference>
<dbReference type="Proteomes" id="UP001041814">
    <property type="component" value="Unassembled WGS sequence"/>
</dbReference>
<name>A0ABS1DUP4_RUBGE</name>
<accession>A0ABS1DUP4</accession>
<evidence type="ECO:0000313" key="6">
    <source>
        <dbReference type="EMBL" id="MBK1713443.1"/>
    </source>
</evidence>
<keyword evidence="3" id="KW-0238">DNA-binding</keyword>
<dbReference type="Pfam" id="PF03466">
    <property type="entry name" value="LysR_substrate"/>
    <property type="match status" value="1"/>
</dbReference>
<proteinExistence type="inferred from homology"/>
<protein>
    <submittedName>
        <fullName evidence="6">LysR family transcriptional regulator</fullName>
    </submittedName>
</protein>
<dbReference type="PRINTS" id="PR00039">
    <property type="entry name" value="HTHLYSR"/>
</dbReference>
<organism evidence="6 7">
    <name type="scientific">Rubrivivax gelatinosus</name>
    <name type="common">Rhodocyclus gelatinosus</name>
    <name type="synonym">Rhodopseudomonas gelatinosa</name>
    <dbReference type="NCBI Taxonomy" id="28068"/>
    <lineage>
        <taxon>Bacteria</taxon>
        <taxon>Pseudomonadati</taxon>
        <taxon>Pseudomonadota</taxon>
        <taxon>Betaproteobacteria</taxon>
        <taxon>Burkholderiales</taxon>
        <taxon>Sphaerotilaceae</taxon>
        <taxon>Rubrivivax</taxon>
    </lineage>
</organism>
<dbReference type="RefSeq" id="WP_200229145.1">
    <property type="nucleotide sequence ID" value="NZ_NRRT01000029.1"/>
</dbReference>
<dbReference type="EMBL" id="NRRU01000038">
    <property type="protein sequence ID" value="MBK1713443.1"/>
    <property type="molecule type" value="Genomic_DNA"/>
</dbReference>
<feature type="domain" description="HTH lysR-type" evidence="5">
    <location>
        <begin position="1"/>
        <end position="59"/>
    </location>
</feature>
<dbReference type="Gene3D" id="3.40.190.290">
    <property type="match status" value="1"/>
</dbReference>
<sequence>MNLLDAYRYLVALEQHRHFGRAAAACHITQPALSNALRALEERFEVAIVRRGRHYEGLTPEGERVLASAHRLLHEQELLEQDLRAGRPQGRLVIGAVPTALPVAARLAARLVEQHPGVQPQVRSLASQEIELGLENLALDLGIGYVERAPARLATLPQYVERHYLLQRARRSGVVLGFGSPMPWAEAAALPLALLSPEMHNRAILDGVFRELGLAPRPAIETNSVLALLVAVQAGGVAAVLPGALVSTLATHGELEARPLVGPELLTPIGLMTAAGARRSRALEAALALAQGEDWLAHLRAHTGTLEAAARQRALRPD</sequence>
<keyword evidence="4" id="KW-0804">Transcription</keyword>
<dbReference type="PANTHER" id="PTHR30419:SF31">
    <property type="entry name" value="BLR3139 PROTEIN"/>
    <property type="match status" value="1"/>
</dbReference>
<evidence type="ECO:0000256" key="1">
    <source>
        <dbReference type="ARBA" id="ARBA00009437"/>
    </source>
</evidence>
<dbReference type="InterPro" id="IPR005119">
    <property type="entry name" value="LysR_subst-bd"/>
</dbReference>
<evidence type="ECO:0000256" key="2">
    <source>
        <dbReference type="ARBA" id="ARBA00023015"/>
    </source>
</evidence>
<dbReference type="Pfam" id="PF00126">
    <property type="entry name" value="HTH_1"/>
    <property type="match status" value="1"/>
</dbReference>
<dbReference type="SUPFAM" id="SSF46785">
    <property type="entry name" value="Winged helix' DNA-binding domain"/>
    <property type="match status" value="1"/>
</dbReference>